<dbReference type="Pfam" id="PF07690">
    <property type="entry name" value="MFS_1"/>
    <property type="match status" value="1"/>
</dbReference>
<dbReference type="PROSITE" id="PS00216">
    <property type="entry name" value="SUGAR_TRANSPORT_1"/>
    <property type="match status" value="1"/>
</dbReference>
<evidence type="ECO:0000256" key="5">
    <source>
        <dbReference type="SAM" id="MobiDB-lite"/>
    </source>
</evidence>
<dbReference type="Gene3D" id="1.20.1250.20">
    <property type="entry name" value="MFS general substrate transporter like domains"/>
    <property type="match status" value="1"/>
</dbReference>
<feature type="transmembrane region" description="Helical" evidence="6">
    <location>
        <begin position="257"/>
        <end position="278"/>
    </location>
</feature>
<dbReference type="PANTHER" id="PTHR23508:SF10">
    <property type="entry name" value="CARBOXYLIC ACID TRANSPORTER PROTEIN HOMOLOG"/>
    <property type="match status" value="1"/>
</dbReference>
<protein>
    <submittedName>
        <fullName evidence="8">4-hydroxybenzoate transporter PcaK</fullName>
    </submittedName>
</protein>
<feature type="transmembrane region" description="Helical" evidence="6">
    <location>
        <begin position="92"/>
        <end position="112"/>
    </location>
</feature>
<dbReference type="InterPro" id="IPR020846">
    <property type="entry name" value="MFS_dom"/>
</dbReference>
<dbReference type="PANTHER" id="PTHR23508">
    <property type="entry name" value="CARBOXYLIC ACID TRANSPORTER PROTEIN HOMOLOG"/>
    <property type="match status" value="1"/>
</dbReference>
<evidence type="ECO:0000256" key="3">
    <source>
        <dbReference type="ARBA" id="ARBA00022989"/>
    </source>
</evidence>
<evidence type="ECO:0000256" key="4">
    <source>
        <dbReference type="ARBA" id="ARBA00023136"/>
    </source>
</evidence>
<dbReference type="PROSITE" id="PS00217">
    <property type="entry name" value="SUGAR_TRANSPORT_2"/>
    <property type="match status" value="1"/>
</dbReference>
<gene>
    <name evidence="8" type="primary">pcaK_1</name>
    <name evidence="8" type="ORF">NCTC10211_00187</name>
</gene>
<dbReference type="AlphaFoldDB" id="A0A379Y1E2"/>
<feature type="transmembrane region" description="Helical" evidence="6">
    <location>
        <begin position="21"/>
        <end position="42"/>
    </location>
</feature>
<dbReference type="EMBL" id="UGYK01000002">
    <property type="protein sequence ID" value="SUI39161.1"/>
    <property type="molecule type" value="Genomic_DNA"/>
</dbReference>
<reference evidence="8 9" key="1">
    <citation type="submission" date="2018-06" db="EMBL/GenBank/DDBJ databases">
        <authorList>
            <consortium name="Pathogen Informatics"/>
            <person name="Doyle S."/>
        </authorList>
    </citation>
    <scope>NUCLEOTIDE SEQUENCE [LARGE SCALE GENOMIC DNA]</scope>
    <source>
        <strain evidence="8 9">NCTC10211</strain>
    </source>
</reference>
<feature type="transmembrane region" description="Helical" evidence="6">
    <location>
        <begin position="348"/>
        <end position="365"/>
    </location>
</feature>
<keyword evidence="3 6" id="KW-1133">Transmembrane helix</keyword>
<feature type="transmembrane region" description="Helical" evidence="6">
    <location>
        <begin position="298"/>
        <end position="318"/>
    </location>
</feature>
<dbReference type="InterPro" id="IPR011701">
    <property type="entry name" value="MFS"/>
</dbReference>
<dbReference type="GO" id="GO:0046943">
    <property type="term" value="F:carboxylic acid transmembrane transporter activity"/>
    <property type="evidence" value="ECO:0007669"/>
    <property type="project" value="TreeGrafter"/>
</dbReference>
<evidence type="ECO:0000313" key="8">
    <source>
        <dbReference type="EMBL" id="SUI39161.1"/>
    </source>
</evidence>
<feature type="transmembrane region" description="Helical" evidence="6">
    <location>
        <begin position="150"/>
        <end position="172"/>
    </location>
</feature>
<dbReference type="CDD" id="cd17365">
    <property type="entry name" value="MFS_PcaK_like"/>
    <property type="match status" value="1"/>
</dbReference>
<feature type="transmembrane region" description="Helical" evidence="6">
    <location>
        <begin position="62"/>
        <end position="80"/>
    </location>
</feature>
<dbReference type="SUPFAM" id="SSF103473">
    <property type="entry name" value="MFS general substrate transporter"/>
    <property type="match status" value="1"/>
</dbReference>
<feature type="region of interest" description="Disordered" evidence="5">
    <location>
        <begin position="392"/>
        <end position="448"/>
    </location>
</feature>
<feature type="transmembrane region" description="Helical" evidence="6">
    <location>
        <begin position="325"/>
        <end position="342"/>
    </location>
</feature>
<evidence type="ECO:0000259" key="7">
    <source>
        <dbReference type="PROSITE" id="PS50850"/>
    </source>
</evidence>
<accession>A0A379Y1E2</accession>
<name>A0A379Y1E2_SERMA</name>
<feature type="compositionally biased region" description="Basic residues" evidence="5">
    <location>
        <begin position="393"/>
        <end position="403"/>
    </location>
</feature>
<evidence type="ECO:0000256" key="1">
    <source>
        <dbReference type="ARBA" id="ARBA00004127"/>
    </source>
</evidence>
<dbReference type="InterPro" id="IPR005829">
    <property type="entry name" value="Sugar_transporter_CS"/>
</dbReference>
<sequence length="475" mass="51218">MTHSTSELNIQQAIDDSKFSLFHWTLIILGFLILAIDGFDTAAMGYIAPSVAKDWGIVKQDLGPVLSAALLGLSLGALIAGPISDRIGRKRVLVFSCLFFGLSSLATAYAGSLNSLTLWRFLTGLGLGAAMPNAITLISEYAPQRCRSLAINTMYCGFPLGAAGGGAISSWLIPSYGWHSVLLLGAIAPLALTVLLILLLPESVKYMVNRGQDAAKIKRIAQRFVSQSLDGVTRFYLYEEKLTQAKTSVGLLFSRPYLLGTLMLWVTYFMGLVIYYVLLSWMPILMQGLGYQLEQSAMLTSLFTFGGTLGILVAGWLMDRWNAHKVVSSGFVVTALLIVAMATEDKQIVLLGAFIFLMGVTMNGAQSGLQTLAATFYPTHSRATGIAWDAGHRPLRRRRRHHDGRPTAGDAVGSAEHPDVPVRTGADRRHRHGVQDEPQADAATGRLSLASPPTAGFLPAVIGLVYPPPPTVISL</sequence>
<dbReference type="GO" id="GO:0005886">
    <property type="term" value="C:plasma membrane"/>
    <property type="evidence" value="ECO:0007669"/>
    <property type="project" value="UniProtKB-SubCell"/>
</dbReference>
<feature type="domain" description="Major facilitator superfamily (MFS) profile" evidence="7">
    <location>
        <begin position="26"/>
        <end position="475"/>
    </location>
</feature>
<dbReference type="InterPro" id="IPR036259">
    <property type="entry name" value="MFS_trans_sf"/>
</dbReference>
<keyword evidence="2 6" id="KW-0812">Transmembrane</keyword>
<feature type="transmembrane region" description="Helical" evidence="6">
    <location>
        <begin position="118"/>
        <end position="138"/>
    </location>
</feature>
<evidence type="ECO:0000256" key="2">
    <source>
        <dbReference type="ARBA" id="ARBA00022692"/>
    </source>
</evidence>
<feature type="transmembrane region" description="Helical" evidence="6">
    <location>
        <begin position="178"/>
        <end position="200"/>
    </location>
</feature>
<evidence type="ECO:0000313" key="9">
    <source>
        <dbReference type="Proteomes" id="UP000254765"/>
    </source>
</evidence>
<dbReference type="PROSITE" id="PS50850">
    <property type="entry name" value="MFS"/>
    <property type="match status" value="1"/>
</dbReference>
<evidence type="ECO:0000256" key="6">
    <source>
        <dbReference type="SAM" id="Phobius"/>
    </source>
</evidence>
<organism evidence="8 9">
    <name type="scientific">Serratia marcescens</name>
    <dbReference type="NCBI Taxonomy" id="615"/>
    <lineage>
        <taxon>Bacteria</taxon>
        <taxon>Pseudomonadati</taxon>
        <taxon>Pseudomonadota</taxon>
        <taxon>Gammaproteobacteria</taxon>
        <taxon>Enterobacterales</taxon>
        <taxon>Yersiniaceae</taxon>
        <taxon>Serratia</taxon>
    </lineage>
</organism>
<proteinExistence type="predicted"/>
<comment type="subcellular location">
    <subcellularLocation>
        <location evidence="1">Endomembrane system</location>
        <topology evidence="1">Multi-pass membrane protein</topology>
    </subcellularLocation>
</comment>
<dbReference type="Proteomes" id="UP000254765">
    <property type="component" value="Unassembled WGS sequence"/>
</dbReference>
<keyword evidence="4 6" id="KW-0472">Membrane</keyword>